<accession>A0A3B0W751</accession>
<evidence type="ECO:0000256" key="11">
    <source>
        <dbReference type="ARBA" id="ARBA00037975"/>
    </source>
</evidence>
<evidence type="ECO:0000256" key="9">
    <source>
        <dbReference type="ARBA" id="ARBA00023004"/>
    </source>
</evidence>
<evidence type="ECO:0000256" key="5">
    <source>
        <dbReference type="ARBA" id="ARBA00022692"/>
    </source>
</evidence>
<evidence type="ECO:0000259" key="13">
    <source>
        <dbReference type="Pfam" id="PF01292"/>
    </source>
</evidence>
<dbReference type="GO" id="GO:0022904">
    <property type="term" value="P:respiratory electron transport chain"/>
    <property type="evidence" value="ECO:0007669"/>
    <property type="project" value="InterPro"/>
</dbReference>
<dbReference type="GO" id="GO:0020037">
    <property type="term" value="F:heme binding"/>
    <property type="evidence" value="ECO:0007669"/>
    <property type="project" value="TreeGrafter"/>
</dbReference>
<organism evidence="14">
    <name type="scientific">hydrothermal vent metagenome</name>
    <dbReference type="NCBI Taxonomy" id="652676"/>
    <lineage>
        <taxon>unclassified sequences</taxon>
        <taxon>metagenomes</taxon>
        <taxon>ecological metagenomes</taxon>
    </lineage>
</organism>
<keyword evidence="4" id="KW-0349">Heme</keyword>
<keyword evidence="9" id="KW-0408">Iron</keyword>
<keyword evidence="8 12" id="KW-1133">Transmembrane helix</keyword>
<evidence type="ECO:0000256" key="10">
    <source>
        <dbReference type="ARBA" id="ARBA00023136"/>
    </source>
</evidence>
<dbReference type="AlphaFoldDB" id="A0A3B0W751"/>
<evidence type="ECO:0000256" key="8">
    <source>
        <dbReference type="ARBA" id="ARBA00022989"/>
    </source>
</evidence>
<keyword evidence="2" id="KW-0813">Transport</keyword>
<evidence type="ECO:0000256" key="1">
    <source>
        <dbReference type="ARBA" id="ARBA00004651"/>
    </source>
</evidence>
<feature type="transmembrane region" description="Helical" evidence="12">
    <location>
        <begin position="113"/>
        <end position="134"/>
    </location>
</feature>
<gene>
    <name evidence="14" type="ORF">MNBD_GAMMA02-3</name>
</gene>
<reference evidence="14" key="1">
    <citation type="submission" date="2018-06" db="EMBL/GenBank/DDBJ databases">
        <authorList>
            <person name="Zhirakovskaya E."/>
        </authorList>
    </citation>
    <scope>NUCLEOTIDE SEQUENCE</scope>
</reference>
<comment type="subcellular location">
    <subcellularLocation>
        <location evidence="1">Cell membrane</location>
        <topology evidence="1">Multi-pass membrane protein</topology>
    </subcellularLocation>
</comment>
<evidence type="ECO:0000256" key="2">
    <source>
        <dbReference type="ARBA" id="ARBA00022448"/>
    </source>
</evidence>
<dbReference type="SUPFAM" id="SSF81342">
    <property type="entry name" value="Transmembrane di-heme cytochromes"/>
    <property type="match status" value="1"/>
</dbReference>
<evidence type="ECO:0000256" key="7">
    <source>
        <dbReference type="ARBA" id="ARBA00022982"/>
    </source>
</evidence>
<feature type="transmembrane region" description="Helical" evidence="12">
    <location>
        <begin position="17"/>
        <end position="37"/>
    </location>
</feature>
<dbReference type="PANTHER" id="PTHR30529:SF1">
    <property type="entry name" value="CYTOCHROME B561 HOMOLOG 2"/>
    <property type="match status" value="1"/>
</dbReference>
<keyword evidence="7" id="KW-0249">Electron transport</keyword>
<dbReference type="GO" id="GO:0009055">
    <property type="term" value="F:electron transfer activity"/>
    <property type="evidence" value="ECO:0007669"/>
    <property type="project" value="InterPro"/>
</dbReference>
<feature type="transmembrane region" description="Helical" evidence="12">
    <location>
        <begin position="58"/>
        <end position="78"/>
    </location>
</feature>
<sequence length="145" mass="16792">MVELDYYSNWYQTLPELHILGGVVLMLLWLVVLLRLLRPQQNTFPKPHKPIERFASKWVKRLLYLIVVVMVTTGYLIATGQGEPLLLFENTKLPAISHFSASQIDTMGWVHEYASYLLMILVLFHAAGALKHHFIDKDDTLKRMT</sequence>
<dbReference type="InterPro" id="IPR011577">
    <property type="entry name" value="Cyt_b561_bac/Ni-Hgenase"/>
</dbReference>
<dbReference type="Gene3D" id="1.20.950.20">
    <property type="entry name" value="Transmembrane di-heme cytochromes, Chain C"/>
    <property type="match status" value="1"/>
</dbReference>
<keyword evidence="3" id="KW-1003">Cell membrane</keyword>
<dbReference type="GO" id="GO:0046872">
    <property type="term" value="F:metal ion binding"/>
    <property type="evidence" value="ECO:0007669"/>
    <property type="project" value="UniProtKB-KW"/>
</dbReference>
<dbReference type="GO" id="GO:0005886">
    <property type="term" value="C:plasma membrane"/>
    <property type="evidence" value="ECO:0007669"/>
    <property type="project" value="UniProtKB-SubCell"/>
</dbReference>
<dbReference type="PANTHER" id="PTHR30529">
    <property type="entry name" value="CYTOCHROME B561"/>
    <property type="match status" value="1"/>
</dbReference>
<dbReference type="Pfam" id="PF01292">
    <property type="entry name" value="Ni_hydr_CYTB"/>
    <property type="match status" value="1"/>
</dbReference>
<evidence type="ECO:0000313" key="14">
    <source>
        <dbReference type="EMBL" id="VAW48250.1"/>
    </source>
</evidence>
<dbReference type="InterPro" id="IPR052168">
    <property type="entry name" value="Cytochrome_b561_oxidase"/>
</dbReference>
<proteinExistence type="inferred from homology"/>
<dbReference type="EMBL" id="UOFA01000397">
    <property type="protein sequence ID" value="VAW48250.1"/>
    <property type="molecule type" value="Genomic_DNA"/>
</dbReference>
<name>A0A3B0W751_9ZZZZ</name>
<feature type="domain" description="Cytochrome b561 bacterial/Ni-hydrogenase" evidence="13">
    <location>
        <begin position="6"/>
        <end position="145"/>
    </location>
</feature>
<dbReference type="InterPro" id="IPR016174">
    <property type="entry name" value="Di-haem_cyt_TM"/>
</dbReference>
<evidence type="ECO:0000256" key="3">
    <source>
        <dbReference type="ARBA" id="ARBA00022475"/>
    </source>
</evidence>
<evidence type="ECO:0000256" key="6">
    <source>
        <dbReference type="ARBA" id="ARBA00022723"/>
    </source>
</evidence>
<keyword evidence="6" id="KW-0479">Metal-binding</keyword>
<keyword evidence="5 12" id="KW-0812">Transmembrane</keyword>
<protein>
    <submittedName>
        <fullName evidence="14">Cytochrome b561 homolog 2</fullName>
    </submittedName>
</protein>
<evidence type="ECO:0000256" key="12">
    <source>
        <dbReference type="SAM" id="Phobius"/>
    </source>
</evidence>
<keyword evidence="10 12" id="KW-0472">Membrane</keyword>
<evidence type="ECO:0000256" key="4">
    <source>
        <dbReference type="ARBA" id="ARBA00022617"/>
    </source>
</evidence>
<comment type="similarity">
    <text evidence="11">Belongs to the cytochrome b561 family.</text>
</comment>